<proteinExistence type="predicted"/>
<protein>
    <submittedName>
        <fullName evidence="1">Uncharacterized protein</fullName>
    </submittedName>
</protein>
<evidence type="ECO:0000313" key="2">
    <source>
        <dbReference type="Proteomes" id="UP001162030"/>
    </source>
</evidence>
<dbReference type="Proteomes" id="UP001162030">
    <property type="component" value="Chromosome"/>
</dbReference>
<name>A0ABN8X647_9GAMM</name>
<accession>A0ABN8X647</accession>
<evidence type="ECO:0000313" key="1">
    <source>
        <dbReference type="EMBL" id="CAI8857687.1"/>
    </source>
</evidence>
<keyword evidence="2" id="KW-1185">Reference proteome</keyword>
<organism evidence="1 2">
    <name type="scientific">Methylocaldum szegediense</name>
    <dbReference type="NCBI Taxonomy" id="73780"/>
    <lineage>
        <taxon>Bacteria</taxon>
        <taxon>Pseudomonadati</taxon>
        <taxon>Pseudomonadota</taxon>
        <taxon>Gammaproteobacteria</taxon>
        <taxon>Methylococcales</taxon>
        <taxon>Methylococcaceae</taxon>
        <taxon>Methylocaldum</taxon>
    </lineage>
</organism>
<sequence>MIDLNKAVLAANLVVKAFPFEPCKNLSNRAQPRLSVVSALLTFCLKYFNLRTQTGLSGNFHDSLRECFLTQHKIRPIVFRVT</sequence>
<dbReference type="EMBL" id="OX458333">
    <property type="protein sequence ID" value="CAI8857687.1"/>
    <property type="molecule type" value="Genomic_DNA"/>
</dbReference>
<gene>
    <name evidence="1" type="ORF">MSZNOR_2632</name>
</gene>
<reference evidence="1 2" key="1">
    <citation type="submission" date="2023-03" db="EMBL/GenBank/DDBJ databases">
        <authorList>
            <person name="Pearce D."/>
        </authorList>
    </citation>
    <scope>NUCLEOTIDE SEQUENCE [LARGE SCALE GENOMIC DNA]</scope>
    <source>
        <strain evidence="1">Msz</strain>
    </source>
</reference>